<name>A0A915DWF5_9BILA</name>
<organism evidence="1 2">
    <name type="scientific">Ditylenchus dipsaci</name>
    <dbReference type="NCBI Taxonomy" id="166011"/>
    <lineage>
        <taxon>Eukaryota</taxon>
        <taxon>Metazoa</taxon>
        <taxon>Ecdysozoa</taxon>
        <taxon>Nematoda</taxon>
        <taxon>Chromadorea</taxon>
        <taxon>Rhabditida</taxon>
        <taxon>Tylenchina</taxon>
        <taxon>Tylenchomorpha</taxon>
        <taxon>Sphaerularioidea</taxon>
        <taxon>Anguinidae</taxon>
        <taxon>Anguininae</taxon>
        <taxon>Ditylenchus</taxon>
    </lineage>
</organism>
<evidence type="ECO:0000313" key="1">
    <source>
        <dbReference type="Proteomes" id="UP000887574"/>
    </source>
</evidence>
<dbReference type="WBParaSite" id="jg24211">
    <property type="protein sequence ID" value="jg24211"/>
    <property type="gene ID" value="jg24211"/>
</dbReference>
<reference evidence="2" key="1">
    <citation type="submission" date="2022-11" db="UniProtKB">
        <authorList>
            <consortium name="WormBaseParasite"/>
        </authorList>
    </citation>
    <scope>IDENTIFICATION</scope>
</reference>
<protein>
    <submittedName>
        <fullName evidence="2">Secreted protein</fullName>
    </submittedName>
</protein>
<accession>A0A915DWF5</accession>
<dbReference type="AlphaFoldDB" id="A0A915DWF5"/>
<keyword evidence="1" id="KW-1185">Reference proteome</keyword>
<sequence length="70" mass="7944">MTCKNDLVWSNCCFPLLSVCEMGRPCASVISSPSSKSNFKVVAYSANMMPIRLLSTRIFSATWIHRWQKN</sequence>
<evidence type="ECO:0000313" key="2">
    <source>
        <dbReference type="WBParaSite" id="jg24211"/>
    </source>
</evidence>
<proteinExistence type="predicted"/>
<dbReference type="Proteomes" id="UP000887574">
    <property type="component" value="Unplaced"/>
</dbReference>